<sequence length="337" mass="37462">MQPVTVLRPQVPMLDEDRIAQVYRYVVGHEGRIDSAERMAEELRMSRHEVHAAIEDLVESRLLRSRVVGSGFELVDPEVAAAALISPMEREIHQRRERIAQIRQRIDNFRRDYVDSARSTSGSQVDQVVGATEVRGLVKLAADTCRQEALVLQPCKFDDEGLDDLFGVCQGLLERGVTVRIACLHRGRAVLTSRMRLKSLIEAGAVVRTVSQLPRAAVVFDRSLAVLFGCSDEPAVASRLQDPEVVRFLLAMFDHVWDGAIALDGFESGYADVADDLIQTIAGLMAQGHTDEAIARKLDMSVRTTRRHIATLMRDVDAVSRFQAGVQAARRNLVHTS</sequence>
<proteinExistence type="predicted"/>
<evidence type="ECO:0000313" key="3">
    <source>
        <dbReference type="Proteomes" id="UP000295444"/>
    </source>
</evidence>
<organism evidence="2 3">
    <name type="scientific">Labedaea rhizosphaerae</name>
    <dbReference type="NCBI Taxonomy" id="598644"/>
    <lineage>
        <taxon>Bacteria</taxon>
        <taxon>Bacillati</taxon>
        <taxon>Actinomycetota</taxon>
        <taxon>Actinomycetes</taxon>
        <taxon>Pseudonocardiales</taxon>
        <taxon>Pseudonocardiaceae</taxon>
        <taxon>Labedaea</taxon>
    </lineage>
</organism>
<gene>
    <name evidence="2" type="ORF">EV186_102327</name>
</gene>
<dbReference type="GO" id="GO:0006355">
    <property type="term" value="P:regulation of DNA-templated transcription"/>
    <property type="evidence" value="ECO:0007669"/>
    <property type="project" value="InterPro"/>
</dbReference>
<dbReference type="PANTHER" id="PTHR34293">
    <property type="entry name" value="HTH-TYPE TRANSCRIPTIONAL REGULATOR TRMBL2"/>
    <property type="match status" value="1"/>
</dbReference>
<dbReference type="Gene3D" id="1.10.10.10">
    <property type="entry name" value="Winged helix-like DNA-binding domain superfamily/Winged helix DNA-binding domain"/>
    <property type="match status" value="1"/>
</dbReference>
<comment type="caution">
    <text evidence="2">The sequence shown here is derived from an EMBL/GenBank/DDBJ whole genome shotgun (WGS) entry which is preliminary data.</text>
</comment>
<dbReference type="AlphaFoldDB" id="A0A4R6SGI0"/>
<protein>
    <recommendedName>
        <fullName evidence="1">HTH luxR-type domain-containing protein</fullName>
    </recommendedName>
</protein>
<dbReference type="InterPro" id="IPR000792">
    <property type="entry name" value="Tscrpt_reg_LuxR_C"/>
</dbReference>
<dbReference type="GO" id="GO:0003677">
    <property type="term" value="F:DNA binding"/>
    <property type="evidence" value="ECO:0007669"/>
    <property type="project" value="InterPro"/>
</dbReference>
<dbReference type="PANTHER" id="PTHR34293:SF1">
    <property type="entry name" value="HTH-TYPE TRANSCRIPTIONAL REGULATOR TRMBL2"/>
    <property type="match status" value="1"/>
</dbReference>
<dbReference type="InterPro" id="IPR051797">
    <property type="entry name" value="TrmB-like"/>
</dbReference>
<dbReference type="EMBL" id="SNXZ01000002">
    <property type="protein sequence ID" value="TDQ00466.1"/>
    <property type="molecule type" value="Genomic_DNA"/>
</dbReference>
<evidence type="ECO:0000259" key="1">
    <source>
        <dbReference type="SMART" id="SM00421"/>
    </source>
</evidence>
<evidence type="ECO:0000313" key="2">
    <source>
        <dbReference type="EMBL" id="TDQ00466.1"/>
    </source>
</evidence>
<reference evidence="2 3" key="1">
    <citation type="submission" date="2019-03" db="EMBL/GenBank/DDBJ databases">
        <title>Genomic Encyclopedia of Type Strains, Phase IV (KMG-IV): sequencing the most valuable type-strain genomes for metagenomic binning, comparative biology and taxonomic classification.</title>
        <authorList>
            <person name="Goeker M."/>
        </authorList>
    </citation>
    <scope>NUCLEOTIDE SEQUENCE [LARGE SCALE GENOMIC DNA]</scope>
    <source>
        <strain evidence="2 3">DSM 45361</strain>
    </source>
</reference>
<keyword evidence="3" id="KW-1185">Reference proteome</keyword>
<dbReference type="InterPro" id="IPR016032">
    <property type="entry name" value="Sig_transdc_resp-reg_C-effctor"/>
</dbReference>
<dbReference type="InterPro" id="IPR036388">
    <property type="entry name" value="WH-like_DNA-bd_sf"/>
</dbReference>
<accession>A0A4R6SGI0</accession>
<dbReference type="SMART" id="SM00421">
    <property type="entry name" value="HTH_LUXR"/>
    <property type="match status" value="1"/>
</dbReference>
<name>A0A4R6SGI0_LABRH</name>
<dbReference type="Proteomes" id="UP000295444">
    <property type="component" value="Unassembled WGS sequence"/>
</dbReference>
<dbReference type="SUPFAM" id="SSF46894">
    <property type="entry name" value="C-terminal effector domain of the bipartite response regulators"/>
    <property type="match status" value="1"/>
</dbReference>
<feature type="domain" description="HTH luxR-type" evidence="1">
    <location>
        <begin position="279"/>
        <end position="328"/>
    </location>
</feature>